<dbReference type="InterPro" id="IPR015943">
    <property type="entry name" value="WD40/YVTN_repeat-like_dom_sf"/>
</dbReference>
<feature type="repeat" description="WD" evidence="3">
    <location>
        <begin position="691"/>
        <end position="732"/>
    </location>
</feature>
<feature type="repeat" description="WD" evidence="3">
    <location>
        <begin position="913"/>
        <end position="954"/>
    </location>
</feature>
<dbReference type="CDD" id="cd00200">
    <property type="entry name" value="WD40"/>
    <property type="match status" value="1"/>
</dbReference>
<keyword evidence="5" id="KW-1185">Reference proteome</keyword>
<dbReference type="PROSITE" id="PS50294">
    <property type="entry name" value="WD_REPEATS_REGION"/>
    <property type="match status" value="6"/>
</dbReference>
<evidence type="ECO:0000256" key="3">
    <source>
        <dbReference type="PROSITE-ProRule" id="PRU00221"/>
    </source>
</evidence>
<dbReference type="PRINTS" id="PR00320">
    <property type="entry name" value="GPROTEINBRPT"/>
</dbReference>
<dbReference type="Proteomes" id="UP000579153">
    <property type="component" value="Unassembled WGS sequence"/>
</dbReference>
<dbReference type="RefSeq" id="WP_185072659.1">
    <property type="nucleotide sequence ID" value="NZ_JACHMB010000001.1"/>
</dbReference>
<proteinExistence type="predicted"/>
<dbReference type="SMART" id="SM00320">
    <property type="entry name" value="WD40"/>
    <property type="match status" value="12"/>
</dbReference>
<name>A0A7W9G8Z3_9ACTN</name>
<dbReference type="AlphaFoldDB" id="A0A7W9G8Z3"/>
<dbReference type="Pfam" id="PF00400">
    <property type="entry name" value="WD40"/>
    <property type="match status" value="9"/>
</dbReference>
<dbReference type="PROSITE" id="PS00678">
    <property type="entry name" value="WD_REPEATS_1"/>
    <property type="match status" value="3"/>
</dbReference>
<feature type="repeat" description="WD" evidence="3">
    <location>
        <begin position="960"/>
        <end position="987"/>
    </location>
</feature>
<feature type="repeat" description="WD" evidence="3">
    <location>
        <begin position="998"/>
        <end position="1039"/>
    </location>
</feature>
<feature type="repeat" description="WD" evidence="3">
    <location>
        <begin position="646"/>
        <end position="687"/>
    </location>
</feature>
<dbReference type="InterPro" id="IPR001680">
    <property type="entry name" value="WD40_rpt"/>
</dbReference>
<keyword evidence="1 3" id="KW-0853">WD repeat</keyword>
<dbReference type="SUPFAM" id="SSF50978">
    <property type="entry name" value="WD40 repeat-like"/>
    <property type="match status" value="2"/>
</dbReference>
<dbReference type="PANTHER" id="PTHR19879">
    <property type="entry name" value="TRANSCRIPTION INITIATION FACTOR TFIID"/>
    <property type="match status" value="1"/>
</dbReference>
<dbReference type="InterPro" id="IPR019775">
    <property type="entry name" value="WD40_repeat_CS"/>
</dbReference>
<evidence type="ECO:0000256" key="2">
    <source>
        <dbReference type="ARBA" id="ARBA00022737"/>
    </source>
</evidence>
<dbReference type="PANTHER" id="PTHR19879:SF9">
    <property type="entry name" value="TRANSCRIPTION INITIATION FACTOR TFIID SUBUNIT 5"/>
    <property type="match status" value="1"/>
</dbReference>
<dbReference type="InterPro" id="IPR036322">
    <property type="entry name" value="WD40_repeat_dom_sf"/>
</dbReference>
<feature type="repeat" description="WD" evidence="3">
    <location>
        <begin position="869"/>
        <end position="911"/>
    </location>
</feature>
<evidence type="ECO:0000313" key="4">
    <source>
        <dbReference type="EMBL" id="MBB5779331.1"/>
    </source>
</evidence>
<dbReference type="InterPro" id="IPR020472">
    <property type="entry name" value="WD40_PAC1"/>
</dbReference>
<protein>
    <submittedName>
        <fullName evidence="4">WD40 repeat protein</fullName>
    </submittedName>
</protein>
<keyword evidence="2" id="KW-0677">Repeat</keyword>
<evidence type="ECO:0000256" key="1">
    <source>
        <dbReference type="ARBA" id="ARBA00022574"/>
    </source>
</evidence>
<sequence>MTVPNLDRHPLQKHVSTCALDLAALEELTGDLMVSASPLFDLLVQLIGNGDVDSLRTLHQGGTQLHAALNQPVDYPKPDADLVKKLGLPLGTGATAPAHTLSVLAGLSLCLVTAEPPEAFLRTALEWYAYARTAPESQPWVGVPEPDSGRLDEPLTAISRIVADHGHLTAAAMTVADILRSLAGRPFAYGPTVELGVVFDWEKSGIRAQLRGALVEGASPALVPHPQDMAFFSADEGFQRALTTAWSVAGRSMPGAVHWSLADADEPIVSAVDESLGAAFAIIVEEARRRNRTGLRPPRLWRVSRANVVTGRIDTLGNLQSVDGYKSKLQAVSPGTRVIVPKPDEQRARAAGKDIVIIPASDWRVAAAKARVREWRPLLIWSALPLALTLVASLLIGGLALSAQQQKTAHERVQKLGQQLINDAVDRRRSDPATALRLGIAAYAISPTPEARTSLVQTLIGNHYAGTLFPTVQYQVRMALSPNRKLLAIMGNAGFITLWDVSDVWKPVFRARFGKPVQGPADIAFGPDGRSLVTVDFAGSVVRWDVSDLANVTAKVLRKGDLEDGQSVRLSADGRLVLVRSLLKTPTLWRVGADRLNRLGKLPGADFSSALALGGNGRHLIIGDLQGRISTWDLSDPARPVRLARVRPHGSSIERLALSPDGRHLGVASYDMTASLWDIRDPARPAKLATLNGHEGGVSAIGFSADGRALATGGRDHRVILWDIAGAEPAQQAVLTAHTQMIFDAEFTASGTLLTASFDGTVHRWIPTPSSPAQRSVLREHSRSILATEIGADGRTLLTGSDRGTAFLWDINDPGAPMRLADLPEAAGCACPAALSHDMLLLATHNDVDGRTRLWNVQNPSRPVALSTLPGGKADVAALAFGPDGRTLLVSTADGGALELWDVSDPSRPSRRTIASGAPIDAAAFSRDGTKLVTGDEDGIVTLWSLPGGERHVTEAGVSVWAVAVSPDGRTAATGGRDGPVILWDISGQGPPVRLAVLRAHTRPVRGLTFSQDSRLLATGSDDHRLVLWEVQSRTQLAAFPAHEGEVRAMAFTGDRRTLVTGGTDDLVKLWDIAPMLKAITDPVGQACTMAGRGLDRREWATHIAEENYRMTCTVG</sequence>
<evidence type="ECO:0000313" key="5">
    <source>
        <dbReference type="Proteomes" id="UP000579153"/>
    </source>
</evidence>
<feature type="repeat" description="WD" evidence="3">
    <location>
        <begin position="778"/>
        <end position="812"/>
    </location>
</feature>
<dbReference type="PROSITE" id="PS50082">
    <property type="entry name" value="WD_REPEATS_2"/>
    <property type="match status" value="8"/>
</dbReference>
<dbReference type="Gene3D" id="2.130.10.10">
    <property type="entry name" value="YVTN repeat-like/Quinoprotein amine dehydrogenase"/>
    <property type="match status" value="3"/>
</dbReference>
<dbReference type="EMBL" id="JACHMB010000001">
    <property type="protein sequence ID" value="MBB5779331.1"/>
    <property type="molecule type" value="Genomic_DNA"/>
</dbReference>
<accession>A0A7W9G8Z3</accession>
<feature type="repeat" description="WD" evidence="3">
    <location>
        <begin position="1040"/>
        <end position="1073"/>
    </location>
</feature>
<organism evidence="4 5">
    <name type="scientific">Nonomuraea jabiensis</name>
    <dbReference type="NCBI Taxonomy" id="882448"/>
    <lineage>
        <taxon>Bacteria</taxon>
        <taxon>Bacillati</taxon>
        <taxon>Actinomycetota</taxon>
        <taxon>Actinomycetes</taxon>
        <taxon>Streptosporangiales</taxon>
        <taxon>Streptosporangiaceae</taxon>
        <taxon>Nonomuraea</taxon>
    </lineage>
</organism>
<gene>
    <name evidence="4" type="ORF">HD596_006087</name>
</gene>
<comment type="caution">
    <text evidence="4">The sequence shown here is derived from an EMBL/GenBank/DDBJ whole genome shotgun (WGS) entry which is preliminary data.</text>
</comment>
<reference evidence="4 5" key="1">
    <citation type="submission" date="2020-08" db="EMBL/GenBank/DDBJ databases">
        <title>Sequencing the genomes of 1000 actinobacteria strains.</title>
        <authorList>
            <person name="Klenk H.-P."/>
        </authorList>
    </citation>
    <scope>NUCLEOTIDE SEQUENCE [LARGE SCALE GENOMIC DNA]</scope>
    <source>
        <strain evidence="4 5">DSM 45507</strain>
    </source>
</reference>